<dbReference type="KEGG" id="cwa:CwatDRAFT_6177"/>
<dbReference type="InterPro" id="IPR001932">
    <property type="entry name" value="PPM-type_phosphatase-like_dom"/>
</dbReference>
<gene>
    <name evidence="3" type="ORF">CwatDRAFT_6177</name>
</gene>
<dbReference type="SMART" id="SM00331">
    <property type="entry name" value="PP2C_SIG"/>
    <property type="match status" value="1"/>
</dbReference>
<accession>Q4CAB7</accession>
<reference evidence="3" key="1">
    <citation type="submission" date="2004-02" db="EMBL/GenBank/DDBJ databases">
        <authorList>
            <consortium name="DOE Joint Genome Institute"/>
        </authorList>
    </citation>
    <scope>NUCLEOTIDE SEQUENCE [LARGE SCALE GENOMIC DNA]</scope>
    <source>
        <strain evidence="3">WH 8501</strain>
    </source>
</reference>
<reference evidence="3" key="3">
    <citation type="submission" date="2016-12" db="EMBL/GenBank/DDBJ databases">
        <title>Annotation of the draft genome assembly of Crocosphaera watsonii WH 8501.</title>
        <authorList>
            <consortium name="US DOE Joint Genome Institute (JGI-ORNL)"/>
            <person name="Larimer F."/>
            <person name="Land M."/>
        </authorList>
    </citation>
    <scope>NUCLEOTIDE SEQUENCE</scope>
    <source>
        <strain evidence="3">WH 8501</strain>
    </source>
</reference>
<dbReference type="GO" id="GO:0016791">
    <property type="term" value="F:phosphatase activity"/>
    <property type="evidence" value="ECO:0007669"/>
    <property type="project" value="TreeGrafter"/>
</dbReference>
<dbReference type="RefSeq" id="WP_007303328.1">
    <property type="nucleotide sequence ID" value="NZ_CAWLGH010000323.1"/>
</dbReference>
<dbReference type="Proteomes" id="UP000003922">
    <property type="component" value="Unassembled WGS sequence"/>
</dbReference>
<dbReference type="InterPro" id="IPR052016">
    <property type="entry name" value="Bact_Sigma-Reg"/>
</dbReference>
<evidence type="ECO:0000313" key="3">
    <source>
        <dbReference type="EMBL" id="EAM53019.1"/>
    </source>
</evidence>
<dbReference type="Pfam" id="PF07228">
    <property type="entry name" value="SpoIIE"/>
    <property type="match status" value="1"/>
</dbReference>
<dbReference type="InterPro" id="IPR036457">
    <property type="entry name" value="PPM-type-like_dom_sf"/>
</dbReference>
<keyword evidence="4" id="KW-1185">Reference proteome</keyword>
<comment type="caution">
    <text evidence="3">The sequence shown here is derived from an EMBL/GenBank/DDBJ whole genome shotgun (WGS) entry which is preliminary data.</text>
</comment>
<evidence type="ECO:0000313" key="4">
    <source>
        <dbReference type="Proteomes" id="UP000003922"/>
    </source>
</evidence>
<dbReference type="Gene3D" id="3.60.40.10">
    <property type="entry name" value="PPM-type phosphatase domain"/>
    <property type="match status" value="1"/>
</dbReference>
<dbReference type="EMBL" id="AADV02000001">
    <property type="protein sequence ID" value="EAM53019.1"/>
    <property type="molecule type" value="Genomic_DNA"/>
</dbReference>
<sequence>MLSCTSQLGGDGFDYFWLDNDHLALYLLDVSDHGLRAALPALAVINLLRSQNLSQVDYYQPNQVLTGLNKTFQMTDTNDKYFTIWYGVYNCKSRQLSYASAGHPPAILLTPNSEQELIETQLKTPGLPVGMFPEAKYVNKSLLIDSLSKLYVFSDGIYEIEQEDGTMIGLSHFLSMLRDCQKDNLPSLDWLINRLQSSNIREKFDDDLSIVEVTFKESF</sequence>
<name>Q4CAB7_CROWT</name>
<dbReference type="PANTHER" id="PTHR43156">
    <property type="entry name" value="STAGE II SPORULATION PROTEIN E-RELATED"/>
    <property type="match status" value="1"/>
</dbReference>
<feature type="domain" description="PPM-type phosphatase" evidence="2">
    <location>
        <begin position="3"/>
        <end position="215"/>
    </location>
</feature>
<proteinExistence type="predicted"/>
<evidence type="ECO:0000259" key="2">
    <source>
        <dbReference type="SMART" id="SM00331"/>
    </source>
</evidence>
<reference evidence="3" key="2">
    <citation type="submission" date="2005-06" db="EMBL/GenBank/DDBJ databases">
        <title>Sequencing of the draft genome and assembly of Crocosphaera watsonii WH 8501.</title>
        <authorList>
            <consortium name="US DOE Joint Genome Institute (JGI-PGF)"/>
            <person name="Copeland A."/>
            <person name="Lucas S."/>
            <person name="Lapidus A."/>
            <person name="Barry K."/>
            <person name="Detter C."/>
            <person name="Glavina T."/>
            <person name="Hammon N."/>
            <person name="Israni S."/>
            <person name="Pitluck S."/>
            <person name="Richardson P."/>
        </authorList>
    </citation>
    <scope>NUCLEOTIDE SEQUENCE [LARGE SCALE GENOMIC DNA]</scope>
    <source>
        <strain evidence="3">WH 8501</strain>
    </source>
</reference>
<keyword evidence="1" id="KW-0378">Hydrolase</keyword>
<protein>
    <submittedName>
        <fullName evidence="3">Stage II sporulation E</fullName>
    </submittedName>
</protein>
<organism evidence="3 4">
    <name type="scientific">Crocosphaera watsonii WH 8501</name>
    <dbReference type="NCBI Taxonomy" id="165597"/>
    <lineage>
        <taxon>Bacteria</taxon>
        <taxon>Bacillati</taxon>
        <taxon>Cyanobacteriota</taxon>
        <taxon>Cyanophyceae</taxon>
        <taxon>Oscillatoriophycideae</taxon>
        <taxon>Chroococcales</taxon>
        <taxon>Aphanothecaceae</taxon>
        <taxon>Crocosphaera</taxon>
    </lineage>
</organism>
<evidence type="ECO:0000256" key="1">
    <source>
        <dbReference type="ARBA" id="ARBA00022801"/>
    </source>
</evidence>
<dbReference type="PANTHER" id="PTHR43156:SF2">
    <property type="entry name" value="STAGE II SPORULATION PROTEIN E"/>
    <property type="match status" value="1"/>
</dbReference>
<dbReference type="AlphaFoldDB" id="Q4CAB7"/>